<reference evidence="2" key="2">
    <citation type="journal article" date="2021" name="PeerJ">
        <title>Extensive microbial diversity within the chicken gut microbiome revealed by metagenomics and culture.</title>
        <authorList>
            <person name="Gilroy R."/>
            <person name="Ravi A."/>
            <person name="Getino M."/>
            <person name="Pursley I."/>
            <person name="Horton D.L."/>
            <person name="Alikhan N.F."/>
            <person name="Baker D."/>
            <person name="Gharbi K."/>
            <person name="Hall N."/>
            <person name="Watson M."/>
            <person name="Adriaenssens E.M."/>
            <person name="Foster-Nyarko E."/>
            <person name="Jarju S."/>
            <person name="Secka A."/>
            <person name="Antonio M."/>
            <person name="Oren A."/>
            <person name="Chaudhuri R.R."/>
            <person name="La Ragione R."/>
            <person name="Hildebrand F."/>
            <person name="Pallen M.J."/>
        </authorList>
    </citation>
    <scope>NUCLEOTIDE SEQUENCE</scope>
    <source>
        <strain evidence="2">9366</strain>
    </source>
</reference>
<gene>
    <name evidence="2" type="ORF">IAB07_01650</name>
</gene>
<evidence type="ECO:0000259" key="1">
    <source>
        <dbReference type="PROSITE" id="PS51782"/>
    </source>
</evidence>
<dbReference type="Proteomes" id="UP000824145">
    <property type="component" value="Unassembled WGS sequence"/>
</dbReference>
<accession>A0A9D1MLZ7</accession>
<organism evidence="2 3">
    <name type="scientific">Candidatus Caccalectryoclostridium excrementigallinarum</name>
    <dbReference type="NCBI Taxonomy" id="2840710"/>
    <lineage>
        <taxon>Bacteria</taxon>
        <taxon>Bacillati</taxon>
        <taxon>Bacillota</taxon>
        <taxon>Clostridia</taxon>
        <taxon>Christensenellales</taxon>
        <taxon>Christensenellaceae</taxon>
        <taxon>Christensenellaceae incertae sedis</taxon>
        <taxon>Candidatus Caccalectryoclostridium</taxon>
    </lineage>
</organism>
<protein>
    <submittedName>
        <fullName evidence="2">DUF3794 domain-containing protein</fullName>
    </submittedName>
</protein>
<dbReference type="CDD" id="cd00118">
    <property type="entry name" value="LysM"/>
    <property type="match status" value="1"/>
</dbReference>
<dbReference type="SMART" id="SM00257">
    <property type="entry name" value="LysM"/>
    <property type="match status" value="1"/>
</dbReference>
<dbReference type="InterPro" id="IPR036779">
    <property type="entry name" value="LysM_dom_sf"/>
</dbReference>
<dbReference type="Pfam" id="PF01476">
    <property type="entry name" value="LysM"/>
    <property type="match status" value="1"/>
</dbReference>
<proteinExistence type="predicted"/>
<name>A0A9D1MLZ7_9FIRM</name>
<feature type="domain" description="LysM" evidence="1">
    <location>
        <begin position="448"/>
        <end position="491"/>
    </location>
</feature>
<dbReference type="PROSITE" id="PS51782">
    <property type="entry name" value="LYSM"/>
    <property type="match status" value="1"/>
</dbReference>
<dbReference type="Gene3D" id="3.10.350.10">
    <property type="entry name" value="LysM domain"/>
    <property type="match status" value="1"/>
</dbReference>
<dbReference type="InterPro" id="IPR018392">
    <property type="entry name" value="LysM"/>
</dbReference>
<evidence type="ECO:0000313" key="3">
    <source>
        <dbReference type="Proteomes" id="UP000824145"/>
    </source>
</evidence>
<dbReference type="InterPro" id="IPR024300">
    <property type="entry name" value="SipL_SPOCS_dom"/>
</dbReference>
<dbReference type="AlphaFoldDB" id="A0A9D1MLZ7"/>
<comment type="caution">
    <text evidence="2">The sequence shown here is derived from an EMBL/GenBank/DDBJ whole genome shotgun (WGS) entry which is preliminary data.</text>
</comment>
<sequence>MAIRIRENEVTVKYAENIGKGQLAAECVIDASSAGVGKVYCVSGDCVVKSVQAQDKAVQVVCEVSTRVIYADGSGALASADYVTAIDRTLAVEGATAQMRVIARASVSDIRHEIVGQTIKVQTVTDLDFEGDCEYTVSLIEEAEGAITRECEQELMLLKGGGSDSFVVTEEFESGCKIGKILDYGAQVGISSWRAEEGGVYVEGEVWIRLVYDDDGICSKQFSHPFAEELMIGGACADDVVTINAAVQSVSILITGSEEENVVQMDVTVGAEVNLFEKSVIKAVTDVFSPSAEIDVVRAEKQFAVPVGSRYVSKRICANAESESESPIRRCLAAIPSGVSGNVFCSDGKLVAEGVAAVCEIYEKEDGEISSVCVEIPFSFTSELKEDAYLVRASMTVSDIVSRVRRESEIEVCVSLGVTADLYENRKLCGITHMEIGQEKTAELCGISVYTVEEGETLWDVAKAVCLSEKEIIAQNEGVEKGLRAGERITVFRCMEE</sequence>
<dbReference type="SUPFAM" id="SSF54106">
    <property type="entry name" value="LysM domain"/>
    <property type="match status" value="1"/>
</dbReference>
<reference evidence="2" key="1">
    <citation type="submission" date="2020-10" db="EMBL/GenBank/DDBJ databases">
        <authorList>
            <person name="Gilroy R."/>
        </authorList>
    </citation>
    <scope>NUCLEOTIDE SEQUENCE</scope>
    <source>
        <strain evidence="2">9366</strain>
    </source>
</reference>
<dbReference type="Pfam" id="PF12673">
    <property type="entry name" value="SipL"/>
    <property type="match status" value="1"/>
</dbReference>
<evidence type="ECO:0000313" key="2">
    <source>
        <dbReference type="EMBL" id="HIU62459.1"/>
    </source>
</evidence>
<dbReference type="EMBL" id="DVNJ01000005">
    <property type="protein sequence ID" value="HIU62459.1"/>
    <property type="molecule type" value="Genomic_DNA"/>
</dbReference>